<dbReference type="RefSeq" id="XP_008611311.1">
    <property type="nucleotide sequence ID" value="XM_008613089.1"/>
</dbReference>
<evidence type="ECO:0000313" key="1">
    <source>
        <dbReference type="EMBL" id="EQC35027.1"/>
    </source>
</evidence>
<dbReference type="VEuPathDB" id="FungiDB:SDRG_07267"/>
<keyword evidence="2" id="KW-1185">Reference proteome</keyword>
<dbReference type="GeneID" id="19947994"/>
<dbReference type="AlphaFoldDB" id="T0RXJ2"/>
<dbReference type="OrthoDB" id="77738at2759"/>
<name>T0RXJ2_SAPDV</name>
<dbReference type="Proteomes" id="UP000030762">
    <property type="component" value="Unassembled WGS sequence"/>
</dbReference>
<dbReference type="OMA" id="PCSMNDR"/>
<reference evidence="1 2" key="1">
    <citation type="submission" date="2012-04" db="EMBL/GenBank/DDBJ databases">
        <title>The Genome Sequence of Saprolegnia declina VS20.</title>
        <authorList>
            <consortium name="The Broad Institute Genome Sequencing Platform"/>
            <person name="Russ C."/>
            <person name="Nusbaum C."/>
            <person name="Tyler B."/>
            <person name="van West P."/>
            <person name="Dieguez-Uribeondo J."/>
            <person name="de Bruijn I."/>
            <person name="Tripathy S."/>
            <person name="Jiang R."/>
            <person name="Young S.K."/>
            <person name="Zeng Q."/>
            <person name="Gargeya S."/>
            <person name="Fitzgerald M."/>
            <person name="Haas B."/>
            <person name="Abouelleil A."/>
            <person name="Alvarado L."/>
            <person name="Arachchi H.M."/>
            <person name="Berlin A."/>
            <person name="Chapman S.B."/>
            <person name="Goldberg J."/>
            <person name="Griggs A."/>
            <person name="Gujja S."/>
            <person name="Hansen M."/>
            <person name="Howarth C."/>
            <person name="Imamovic A."/>
            <person name="Larimer J."/>
            <person name="McCowen C."/>
            <person name="Montmayeur A."/>
            <person name="Murphy C."/>
            <person name="Neiman D."/>
            <person name="Pearson M."/>
            <person name="Priest M."/>
            <person name="Roberts A."/>
            <person name="Saif S."/>
            <person name="Shea T."/>
            <person name="Sisk P."/>
            <person name="Sykes S."/>
            <person name="Wortman J."/>
            <person name="Nusbaum C."/>
            <person name="Birren B."/>
        </authorList>
    </citation>
    <scope>NUCLEOTIDE SEQUENCE [LARGE SCALE GENOMIC DNA]</scope>
    <source>
        <strain evidence="1 2">VS20</strain>
    </source>
</reference>
<accession>T0RXJ2</accession>
<dbReference type="InParanoid" id="T0RXJ2"/>
<proteinExistence type="predicted"/>
<gene>
    <name evidence="1" type="ORF">SDRG_07267</name>
</gene>
<dbReference type="EMBL" id="JH767152">
    <property type="protein sequence ID" value="EQC35027.1"/>
    <property type="molecule type" value="Genomic_DNA"/>
</dbReference>
<organism evidence="1 2">
    <name type="scientific">Saprolegnia diclina (strain VS20)</name>
    <dbReference type="NCBI Taxonomy" id="1156394"/>
    <lineage>
        <taxon>Eukaryota</taxon>
        <taxon>Sar</taxon>
        <taxon>Stramenopiles</taxon>
        <taxon>Oomycota</taxon>
        <taxon>Saprolegniomycetes</taxon>
        <taxon>Saprolegniales</taxon>
        <taxon>Saprolegniaceae</taxon>
        <taxon>Saprolegnia</taxon>
    </lineage>
</organism>
<evidence type="ECO:0000313" key="2">
    <source>
        <dbReference type="Proteomes" id="UP000030762"/>
    </source>
</evidence>
<protein>
    <submittedName>
        <fullName evidence="1">Uncharacterized protein</fullName>
    </submittedName>
</protein>
<sequence length="309" mass="33536">MKASLAAASHATLKGVACTQRRSSRNAWRPPPAVAATIVYDGVSDVHRDASDPWRQCALPICVLLFLSSAWLCIYSPDALALTGLALSCLGLSAIASARQLDGTSKLALDMREIVVVQNPTSPAWTLKQTERLLDSDDEVVDVGRRSYSMQSTLDSECDSECDDDLRHSIASTVAVEDDEDDTEDDLSDIELFDVAPPYVPSPVPLASTPIIRPPRPPTVALKRKLVSVAASSPTTKYRAVSCAKPRAFGGRKLLTPALQRMLDEVEAMQDESDRLMAEMAHLGVHGPCSMNDRLRRWSLRSASPTPPL</sequence>